<organism evidence="3 4">
    <name type="scientific">Streptomyces decoyicus</name>
    <dbReference type="NCBI Taxonomy" id="249567"/>
    <lineage>
        <taxon>Bacteria</taxon>
        <taxon>Bacillati</taxon>
        <taxon>Actinomycetota</taxon>
        <taxon>Actinomycetes</taxon>
        <taxon>Kitasatosporales</taxon>
        <taxon>Streptomycetaceae</taxon>
        <taxon>Streptomyces</taxon>
    </lineage>
</organism>
<dbReference type="EMBL" id="CP109106">
    <property type="protein sequence ID" value="WSB72135.1"/>
    <property type="molecule type" value="Genomic_DNA"/>
</dbReference>
<feature type="transmembrane region" description="Helical" evidence="2">
    <location>
        <begin position="26"/>
        <end position="48"/>
    </location>
</feature>
<keyword evidence="2" id="KW-1133">Transmembrane helix</keyword>
<keyword evidence="4" id="KW-1185">Reference proteome</keyword>
<evidence type="ECO:0008006" key="5">
    <source>
        <dbReference type="Google" id="ProtNLM"/>
    </source>
</evidence>
<dbReference type="Proteomes" id="UP001344251">
    <property type="component" value="Chromosome"/>
</dbReference>
<evidence type="ECO:0000313" key="4">
    <source>
        <dbReference type="Proteomes" id="UP001344251"/>
    </source>
</evidence>
<sequence length="141" mass="14153">MHTKTIAHDGSYDQPPPDDRPTSATVSLVAGVAAGIGAMGAVLALAGIDSPLRAPFTLFFLLMAPAGALAVVLGRMDPLGRAVAAGAGALAVDLLVAQTMLALHLWSLRGGVLAVAALSGALLLVGAVRRRARRAPGSRAD</sequence>
<reference evidence="3 4" key="1">
    <citation type="submission" date="2022-10" db="EMBL/GenBank/DDBJ databases">
        <title>The complete genomes of actinobacterial strains from the NBC collection.</title>
        <authorList>
            <person name="Joergensen T.S."/>
            <person name="Alvarez Arevalo M."/>
            <person name="Sterndorff E.B."/>
            <person name="Faurdal D."/>
            <person name="Vuksanovic O."/>
            <person name="Mourched A.-S."/>
            <person name="Charusanti P."/>
            <person name="Shaw S."/>
            <person name="Blin K."/>
            <person name="Weber T."/>
        </authorList>
    </citation>
    <scope>NUCLEOTIDE SEQUENCE [LARGE SCALE GENOMIC DNA]</scope>
    <source>
        <strain evidence="3 4">NBC 01774</strain>
    </source>
</reference>
<feature type="compositionally biased region" description="Basic and acidic residues" evidence="1">
    <location>
        <begin position="1"/>
        <end position="21"/>
    </location>
</feature>
<proteinExistence type="predicted"/>
<feature type="transmembrane region" description="Helical" evidence="2">
    <location>
        <begin position="54"/>
        <end position="73"/>
    </location>
</feature>
<feature type="transmembrane region" description="Helical" evidence="2">
    <location>
        <begin position="85"/>
        <end position="106"/>
    </location>
</feature>
<protein>
    <recommendedName>
        <fullName evidence="5">Integral membrane protein</fullName>
    </recommendedName>
</protein>
<evidence type="ECO:0000256" key="2">
    <source>
        <dbReference type="SAM" id="Phobius"/>
    </source>
</evidence>
<name>A0ABZ1FNX9_9ACTN</name>
<feature type="region of interest" description="Disordered" evidence="1">
    <location>
        <begin position="1"/>
        <end position="23"/>
    </location>
</feature>
<evidence type="ECO:0000256" key="1">
    <source>
        <dbReference type="SAM" id="MobiDB-lite"/>
    </source>
</evidence>
<keyword evidence="2" id="KW-0812">Transmembrane</keyword>
<feature type="transmembrane region" description="Helical" evidence="2">
    <location>
        <begin position="112"/>
        <end position="129"/>
    </location>
</feature>
<evidence type="ECO:0000313" key="3">
    <source>
        <dbReference type="EMBL" id="WSB72135.1"/>
    </source>
</evidence>
<gene>
    <name evidence="3" type="ORF">OG863_31645</name>
</gene>
<dbReference type="RefSeq" id="WP_326621835.1">
    <property type="nucleotide sequence ID" value="NZ_CP109106.1"/>
</dbReference>
<accession>A0ABZ1FNX9</accession>
<keyword evidence="2" id="KW-0472">Membrane</keyword>